<dbReference type="PANTHER" id="PTHR35807">
    <property type="entry name" value="TRANSCRIPTIONAL REGULATOR REDD-RELATED"/>
    <property type="match status" value="1"/>
</dbReference>
<dbReference type="SMART" id="SM00862">
    <property type="entry name" value="Trans_reg_C"/>
    <property type="match status" value="1"/>
</dbReference>
<dbReference type="InterPro" id="IPR016032">
    <property type="entry name" value="Sig_transdc_resp-reg_C-effctor"/>
</dbReference>
<accession>A0A917RSG5</accession>
<feature type="region of interest" description="Disordered" evidence="2">
    <location>
        <begin position="205"/>
        <end position="236"/>
    </location>
</feature>
<organism evidence="4 5">
    <name type="scientific">Nocardia jinanensis</name>
    <dbReference type="NCBI Taxonomy" id="382504"/>
    <lineage>
        <taxon>Bacteria</taxon>
        <taxon>Bacillati</taxon>
        <taxon>Actinomycetota</taxon>
        <taxon>Actinomycetes</taxon>
        <taxon>Mycobacteriales</taxon>
        <taxon>Nocardiaceae</taxon>
        <taxon>Nocardia</taxon>
    </lineage>
</organism>
<dbReference type="InterPro" id="IPR001867">
    <property type="entry name" value="OmpR/PhoB-type_DNA-bd"/>
</dbReference>
<dbReference type="GO" id="GO:0006355">
    <property type="term" value="P:regulation of DNA-templated transcription"/>
    <property type="evidence" value="ECO:0007669"/>
    <property type="project" value="InterPro"/>
</dbReference>
<evidence type="ECO:0000256" key="1">
    <source>
        <dbReference type="ARBA" id="ARBA00023125"/>
    </source>
</evidence>
<dbReference type="EMBL" id="BMMH01000007">
    <property type="protein sequence ID" value="GGL20576.1"/>
    <property type="molecule type" value="Genomic_DNA"/>
</dbReference>
<dbReference type="Proteomes" id="UP000638263">
    <property type="component" value="Unassembled WGS sequence"/>
</dbReference>
<dbReference type="InterPro" id="IPR036388">
    <property type="entry name" value="WH-like_DNA-bd_sf"/>
</dbReference>
<dbReference type="SUPFAM" id="SSF46894">
    <property type="entry name" value="C-terminal effector domain of the bipartite response regulators"/>
    <property type="match status" value="1"/>
</dbReference>
<gene>
    <name evidence="4" type="ORF">GCM10011588_39250</name>
</gene>
<dbReference type="GO" id="GO:0003677">
    <property type="term" value="F:DNA binding"/>
    <property type="evidence" value="ECO:0007669"/>
    <property type="project" value="UniProtKB-KW"/>
</dbReference>
<comment type="caution">
    <text evidence="4">The sequence shown here is derived from an EMBL/GenBank/DDBJ whole genome shotgun (WGS) entry which is preliminary data.</text>
</comment>
<name>A0A917RSG5_9NOCA</name>
<dbReference type="InterPro" id="IPR051677">
    <property type="entry name" value="AfsR-DnrI-RedD_regulator"/>
</dbReference>
<protein>
    <recommendedName>
        <fullName evidence="3">OmpR/PhoB-type domain-containing protein</fullName>
    </recommendedName>
</protein>
<sequence>MYRLHPPPGYRNPVEEPPDPASGLECDSLEVTATDRSTVKPATTVQRDTAVALSTTDAGQGGPPVSVEVFGPMRVRWHSGTGTVDITARLTPRGRELLALLVLRPEGMTREALVADLWGEQSPRRPANVVNTALARLTAALGAATDHAVSRIVTGDPLRYLLDPEVFTTDFQRFAAGVLQRRHARTDTDRYAACHHIVDTAARESSQQICPRHGRHPFGKRPAATRSPQSEHWPPLPSSTIHAALWTYSKQLSITTRSTNCCGATSCACTLASASTQPSNAP</sequence>
<feature type="compositionally biased region" description="Pro residues" evidence="2">
    <location>
        <begin position="1"/>
        <end position="10"/>
    </location>
</feature>
<feature type="domain" description="OmpR/PhoB-type" evidence="3">
    <location>
        <begin position="85"/>
        <end position="162"/>
    </location>
</feature>
<evidence type="ECO:0000256" key="2">
    <source>
        <dbReference type="SAM" id="MobiDB-lite"/>
    </source>
</evidence>
<evidence type="ECO:0000313" key="4">
    <source>
        <dbReference type="EMBL" id="GGL20576.1"/>
    </source>
</evidence>
<dbReference type="GO" id="GO:0000160">
    <property type="term" value="P:phosphorelay signal transduction system"/>
    <property type="evidence" value="ECO:0007669"/>
    <property type="project" value="InterPro"/>
</dbReference>
<evidence type="ECO:0000313" key="5">
    <source>
        <dbReference type="Proteomes" id="UP000638263"/>
    </source>
</evidence>
<dbReference type="AlphaFoldDB" id="A0A917RSG5"/>
<feature type="region of interest" description="Disordered" evidence="2">
    <location>
        <begin position="1"/>
        <end position="23"/>
    </location>
</feature>
<keyword evidence="5" id="KW-1185">Reference proteome</keyword>
<proteinExistence type="predicted"/>
<reference evidence="4" key="1">
    <citation type="journal article" date="2014" name="Int. J. Syst. Evol. Microbiol.">
        <title>Complete genome sequence of Corynebacterium casei LMG S-19264T (=DSM 44701T), isolated from a smear-ripened cheese.</title>
        <authorList>
            <consortium name="US DOE Joint Genome Institute (JGI-PGF)"/>
            <person name="Walter F."/>
            <person name="Albersmeier A."/>
            <person name="Kalinowski J."/>
            <person name="Ruckert C."/>
        </authorList>
    </citation>
    <scope>NUCLEOTIDE SEQUENCE</scope>
    <source>
        <strain evidence="4">CGMCC 4.3508</strain>
    </source>
</reference>
<dbReference type="Gene3D" id="1.10.10.10">
    <property type="entry name" value="Winged helix-like DNA-binding domain superfamily/Winged helix DNA-binding domain"/>
    <property type="match status" value="1"/>
</dbReference>
<reference evidence="4" key="2">
    <citation type="submission" date="2020-09" db="EMBL/GenBank/DDBJ databases">
        <authorList>
            <person name="Sun Q."/>
            <person name="Zhou Y."/>
        </authorList>
    </citation>
    <scope>NUCLEOTIDE SEQUENCE</scope>
    <source>
        <strain evidence="4">CGMCC 4.3508</strain>
    </source>
</reference>
<keyword evidence="1" id="KW-0238">DNA-binding</keyword>
<dbReference type="Pfam" id="PF00486">
    <property type="entry name" value="Trans_reg_C"/>
    <property type="match status" value="1"/>
</dbReference>
<evidence type="ECO:0000259" key="3">
    <source>
        <dbReference type="SMART" id="SM00862"/>
    </source>
</evidence>